<protein>
    <submittedName>
        <fullName evidence="15">Sulfate transporter CysZ</fullName>
    </submittedName>
</protein>
<feature type="domain" description="J" evidence="14">
    <location>
        <begin position="343"/>
        <end position="393"/>
    </location>
</feature>
<evidence type="ECO:0000313" key="15">
    <source>
        <dbReference type="EMBL" id="MBK1645676.1"/>
    </source>
</evidence>
<comment type="caution">
    <text evidence="15">The sequence shown here is derived from an EMBL/GenBank/DDBJ whole genome shotgun (WGS) entry which is preliminary data.</text>
</comment>
<gene>
    <name evidence="15" type="ORF">CKO25_13665</name>
</gene>
<evidence type="ECO:0000256" key="7">
    <source>
        <dbReference type="ARBA" id="ARBA00022989"/>
    </source>
</evidence>
<keyword evidence="10" id="KW-0143">Chaperone</keyword>
<evidence type="ECO:0000256" key="10">
    <source>
        <dbReference type="ARBA" id="ARBA00023186"/>
    </source>
</evidence>
<dbReference type="GO" id="GO:0009675">
    <property type="term" value="F:high-affinity sulfate:proton symporter activity"/>
    <property type="evidence" value="ECO:0007669"/>
    <property type="project" value="TreeGrafter"/>
</dbReference>
<dbReference type="SMART" id="SM00271">
    <property type="entry name" value="DnaJ"/>
    <property type="match status" value="1"/>
</dbReference>
<feature type="transmembrane region" description="Helical" evidence="13">
    <location>
        <begin position="142"/>
        <end position="166"/>
    </location>
</feature>
<evidence type="ECO:0000313" key="16">
    <source>
        <dbReference type="Proteomes" id="UP001138802"/>
    </source>
</evidence>
<keyword evidence="11" id="KW-0198">Cysteine biosynthesis</keyword>
<evidence type="ECO:0000256" key="5">
    <source>
        <dbReference type="ARBA" id="ARBA00022605"/>
    </source>
</evidence>
<dbReference type="NCBIfam" id="NF003433">
    <property type="entry name" value="PRK04949.1"/>
    <property type="match status" value="1"/>
</dbReference>
<evidence type="ECO:0000256" key="11">
    <source>
        <dbReference type="ARBA" id="ARBA00023192"/>
    </source>
</evidence>
<dbReference type="RefSeq" id="WP_200388482.1">
    <property type="nucleotide sequence ID" value="NZ_NRSD01000014.1"/>
</dbReference>
<feature type="transmembrane region" description="Helical" evidence="13">
    <location>
        <begin position="27"/>
        <end position="51"/>
    </location>
</feature>
<comment type="subcellular location">
    <subcellularLocation>
        <location evidence="1">Membrane</location>
        <topology evidence="1">Multi-pass membrane protein</topology>
    </subcellularLocation>
</comment>
<dbReference type="EMBL" id="NRSD01000014">
    <property type="protein sequence ID" value="MBK1645676.1"/>
    <property type="molecule type" value="Genomic_DNA"/>
</dbReference>
<keyword evidence="6 13" id="KW-0812">Transmembrane</keyword>
<dbReference type="InterPro" id="IPR050480">
    <property type="entry name" value="CysZ-like"/>
</dbReference>
<evidence type="ECO:0000256" key="9">
    <source>
        <dbReference type="ARBA" id="ARBA00023136"/>
    </source>
</evidence>
<keyword evidence="8" id="KW-0764">Sulfate transport</keyword>
<organism evidence="15 16">
    <name type="scientific">Thiocapsa imhoffii</name>
    <dbReference type="NCBI Taxonomy" id="382777"/>
    <lineage>
        <taxon>Bacteria</taxon>
        <taxon>Pseudomonadati</taxon>
        <taxon>Pseudomonadota</taxon>
        <taxon>Gammaproteobacteria</taxon>
        <taxon>Chromatiales</taxon>
        <taxon>Chromatiaceae</taxon>
        <taxon>Thiocapsa</taxon>
    </lineage>
</organism>
<dbReference type="PANTHER" id="PTHR37468">
    <property type="entry name" value="SULFATE TRANSPORTER CYSZ"/>
    <property type="match status" value="1"/>
</dbReference>
<keyword evidence="2" id="KW-0813">Transport</keyword>
<dbReference type="PROSITE" id="PS50076">
    <property type="entry name" value="DNAJ_2"/>
    <property type="match status" value="1"/>
</dbReference>
<reference evidence="15 16" key="1">
    <citation type="journal article" date="2020" name="Microorganisms">
        <title>Osmotic Adaptation and Compatible Solute Biosynthesis of Phototrophic Bacteria as Revealed from Genome Analyses.</title>
        <authorList>
            <person name="Imhoff J.F."/>
            <person name="Rahn T."/>
            <person name="Kunzel S."/>
            <person name="Keller A."/>
            <person name="Neulinger S.C."/>
        </authorList>
    </citation>
    <scope>NUCLEOTIDE SEQUENCE [LARGE SCALE GENOMIC DNA]</scope>
    <source>
        <strain evidence="15 16">DSM 21303</strain>
    </source>
</reference>
<dbReference type="Pfam" id="PF07264">
    <property type="entry name" value="EI24"/>
    <property type="match status" value="1"/>
</dbReference>
<keyword evidence="9 13" id="KW-0472">Membrane</keyword>
<keyword evidence="4" id="KW-0997">Cell inner membrane</keyword>
<dbReference type="GO" id="GO:0000103">
    <property type="term" value="P:sulfate assimilation"/>
    <property type="evidence" value="ECO:0007669"/>
    <property type="project" value="TreeGrafter"/>
</dbReference>
<feature type="transmembrane region" description="Helical" evidence="13">
    <location>
        <begin position="204"/>
        <end position="234"/>
    </location>
</feature>
<evidence type="ECO:0000256" key="8">
    <source>
        <dbReference type="ARBA" id="ARBA00023032"/>
    </source>
</evidence>
<dbReference type="Proteomes" id="UP001138802">
    <property type="component" value="Unassembled WGS sequence"/>
</dbReference>
<name>A0A9X0WJ47_9GAMM</name>
<keyword evidence="16" id="KW-1185">Reference proteome</keyword>
<feature type="region of interest" description="Disordered" evidence="12">
    <location>
        <begin position="312"/>
        <end position="336"/>
    </location>
</feature>
<proteinExistence type="predicted"/>
<dbReference type="GO" id="GO:0005886">
    <property type="term" value="C:plasma membrane"/>
    <property type="evidence" value="ECO:0007669"/>
    <property type="project" value="TreeGrafter"/>
</dbReference>
<dbReference type="GO" id="GO:0019344">
    <property type="term" value="P:cysteine biosynthetic process"/>
    <property type="evidence" value="ECO:0007669"/>
    <property type="project" value="UniProtKB-KW"/>
</dbReference>
<evidence type="ECO:0000256" key="12">
    <source>
        <dbReference type="SAM" id="MobiDB-lite"/>
    </source>
</evidence>
<dbReference type="AlphaFoldDB" id="A0A9X0WJ47"/>
<evidence type="ECO:0000256" key="3">
    <source>
        <dbReference type="ARBA" id="ARBA00022475"/>
    </source>
</evidence>
<dbReference type="InterPro" id="IPR001623">
    <property type="entry name" value="DnaJ_domain"/>
</dbReference>
<accession>A0A9X0WJ47</accession>
<evidence type="ECO:0000256" key="13">
    <source>
        <dbReference type="SAM" id="Phobius"/>
    </source>
</evidence>
<dbReference type="InterPro" id="IPR036869">
    <property type="entry name" value="J_dom_sf"/>
</dbReference>
<evidence type="ECO:0000256" key="4">
    <source>
        <dbReference type="ARBA" id="ARBA00022519"/>
    </source>
</evidence>
<evidence type="ECO:0000256" key="1">
    <source>
        <dbReference type="ARBA" id="ARBA00004141"/>
    </source>
</evidence>
<keyword evidence="5" id="KW-0028">Amino-acid biosynthesis</keyword>
<keyword evidence="3" id="KW-1003">Cell membrane</keyword>
<dbReference type="PANTHER" id="PTHR37468:SF1">
    <property type="entry name" value="SULFATE TRANSPORTER CYSZ"/>
    <property type="match status" value="1"/>
</dbReference>
<keyword evidence="7 13" id="KW-1133">Transmembrane helix</keyword>
<evidence type="ECO:0000259" key="14">
    <source>
        <dbReference type="PROSITE" id="PS50076"/>
    </source>
</evidence>
<evidence type="ECO:0000256" key="6">
    <source>
        <dbReference type="ARBA" id="ARBA00022692"/>
    </source>
</evidence>
<dbReference type="SUPFAM" id="SSF46565">
    <property type="entry name" value="Chaperone J-domain"/>
    <property type="match status" value="1"/>
</dbReference>
<sequence>MASSPLAGVGYLLGGLRLIAQSGLRRYAILPLVVNLLLFIVAIPVALWVLVEVLRTLENIVPSWLGWLDWLLRPLFGVVALLFVFNSFALAATLIASPFNALLADRIERRLTGCDEDGQSTASALANWPACALHELRKLGHALLLAIPFLVLLVIPVVGPLLWLLYSAWILAAQYTDYPMKNHGLRAPVMRQRLREKPTLTFGFGAAVVGLSLVPVINFTLMPAAVAGATLMWIRELKGSTHEQTATRSRVATRCVMLFIDHLSGRISGTLLCGPCAGQDLAQIHTDELVVLLETCYTSDPDSAEALEVYLEQERGRQPRETPSSGRGTDAGSRVSEPLHLEEARAILGLAPDADAQAVRCAHRRLIQRLHPDRGGSDYLAAKVNEAKQRLLE</sequence>
<dbReference type="Gene3D" id="1.10.287.110">
    <property type="entry name" value="DnaJ domain"/>
    <property type="match status" value="1"/>
</dbReference>
<evidence type="ECO:0000256" key="2">
    <source>
        <dbReference type="ARBA" id="ARBA00022448"/>
    </source>
</evidence>
<feature type="transmembrane region" description="Helical" evidence="13">
    <location>
        <begin position="71"/>
        <end position="96"/>
    </location>
</feature>
<dbReference type="CDD" id="cd06257">
    <property type="entry name" value="DnaJ"/>
    <property type="match status" value="1"/>
</dbReference>
<dbReference type="InterPro" id="IPR059112">
    <property type="entry name" value="CysZ/EI24"/>
</dbReference>